<dbReference type="InterPro" id="IPR050493">
    <property type="entry name" value="FAD-dep_Monooxygenase_BioMet"/>
</dbReference>
<proteinExistence type="predicted"/>
<evidence type="ECO:0000259" key="3">
    <source>
        <dbReference type="Pfam" id="PF01494"/>
    </source>
</evidence>
<dbReference type="AlphaFoldDB" id="A0A561SMQ2"/>
<keyword evidence="2" id="KW-0503">Monooxygenase</keyword>
<evidence type="ECO:0000313" key="5">
    <source>
        <dbReference type="Proteomes" id="UP000321261"/>
    </source>
</evidence>
<dbReference type="Proteomes" id="UP000321261">
    <property type="component" value="Unassembled WGS sequence"/>
</dbReference>
<reference evidence="4 5" key="1">
    <citation type="submission" date="2019-06" db="EMBL/GenBank/DDBJ databases">
        <title>Sequencing the genomes of 1000 actinobacteria strains.</title>
        <authorList>
            <person name="Klenk H.-P."/>
        </authorList>
    </citation>
    <scope>NUCLEOTIDE SEQUENCE [LARGE SCALE GENOMIC DNA]</scope>
    <source>
        <strain evidence="4 5">DSM 45671</strain>
    </source>
</reference>
<dbReference type="PANTHER" id="PTHR13789:SF309">
    <property type="entry name" value="PUTATIVE (AFU_ORTHOLOGUE AFUA_6G14510)-RELATED"/>
    <property type="match status" value="1"/>
</dbReference>
<dbReference type="OrthoDB" id="9782160at2"/>
<dbReference type="PRINTS" id="PR00420">
    <property type="entry name" value="RNGMNOXGNASE"/>
</dbReference>
<dbReference type="Pfam" id="PF01494">
    <property type="entry name" value="FAD_binding_3"/>
    <property type="match status" value="1"/>
</dbReference>
<evidence type="ECO:0000256" key="1">
    <source>
        <dbReference type="ARBA" id="ARBA00023002"/>
    </source>
</evidence>
<accession>A0A561SMQ2</accession>
<dbReference type="Gene3D" id="3.50.50.60">
    <property type="entry name" value="FAD/NAD(P)-binding domain"/>
    <property type="match status" value="1"/>
</dbReference>
<feature type="domain" description="FAD-binding" evidence="3">
    <location>
        <begin position="4"/>
        <end position="345"/>
    </location>
</feature>
<gene>
    <name evidence="4" type="ORF">FHX44_112020</name>
</gene>
<dbReference type="GO" id="GO:0071949">
    <property type="term" value="F:FAD binding"/>
    <property type="evidence" value="ECO:0007669"/>
    <property type="project" value="InterPro"/>
</dbReference>
<protein>
    <submittedName>
        <fullName evidence="4">2-polyprenyl-6-methoxyphenol hydroxylase-like FAD-dependent oxidoreductase</fullName>
    </submittedName>
</protein>
<evidence type="ECO:0000313" key="4">
    <source>
        <dbReference type="EMBL" id="TWF76132.1"/>
    </source>
</evidence>
<dbReference type="GO" id="GO:0004497">
    <property type="term" value="F:monooxygenase activity"/>
    <property type="evidence" value="ECO:0007669"/>
    <property type="project" value="UniProtKB-KW"/>
</dbReference>
<dbReference type="RefSeq" id="WP_147255221.1">
    <property type="nucleotide sequence ID" value="NZ_VIWU01000001.1"/>
</dbReference>
<dbReference type="SUPFAM" id="SSF51905">
    <property type="entry name" value="FAD/NAD(P)-binding domain"/>
    <property type="match status" value="1"/>
</dbReference>
<dbReference type="EMBL" id="VIWU01000001">
    <property type="protein sequence ID" value="TWF76132.1"/>
    <property type="molecule type" value="Genomic_DNA"/>
</dbReference>
<dbReference type="PANTHER" id="PTHR13789">
    <property type="entry name" value="MONOOXYGENASE"/>
    <property type="match status" value="1"/>
</dbReference>
<dbReference type="InterPro" id="IPR002938">
    <property type="entry name" value="FAD-bd"/>
</dbReference>
<sequence length="403" mass="42617">MRTALVIGAGIAGPVAAVALQRAGLTPTVYEAHEGPADEVGAFLTLQVNGIDALRTLGIGHVVSEIGFPTPRMRFRSGTGKLLGEVSTGAALPDGTVGVTLRRSDLYRALRDEARRRGITIEHGRRLTDARAVPGGVRAEFADGTTATADLLVGADGIRSRVRRAIDPAAAPARYVPVLNIGGFAPALDVGTAPGGYEMIFGKRAFFGHVVAPDGAVWWFANPPRRSEPAPGELAALGTAHWRARLNDLFAGDRTAACAIIAATPGELEAWATYDLPSVRHWHRDRMILIGDAAHATSPASGQGASMAIEDAVELGRCLRDVPEPDAAFAAYERLRRSRVEQVVADGARSSNAKAAGPVVRVLRDALLPIFLRRQGDRAAAWLHGHHIDWDAPVTTTAGAGHR</sequence>
<organism evidence="4 5">
    <name type="scientific">Pseudonocardia hierapolitana</name>
    <dbReference type="NCBI Taxonomy" id="1128676"/>
    <lineage>
        <taxon>Bacteria</taxon>
        <taxon>Bacillati</taxon>
        <taxon>Actinomycetota</taxon>
        <taxon>Actinomycetes</taxon>
        <taxon>Pseudonocardiales</taxon>
        <taxon>Pseudonocardiaceae</taxon>
        <taxon>Pseudonocardia</taxon>
    </lineage>
</organism>
<dbReference type="InterPro" id="IPR036188">
    <property type="entry name" value="FAD/NAD-bd_sf"/>
</dbReference>
<keyword evidence="5" id="KW-1185">Reference proteome</keyword>
<comment type="caution">
    <text evidence="4">The sequence shown here is derived from an EMBL/GenBank/DDBJ whole genome shotgun (WGS) entry which is preliminary data.</text>
</comment>
<keyword evidence="1" id="KW-0560">Oxidoreductase</keyword>
<name>A0A561SMQ2_9PSEU</name>
<evidence type="ECO:0000256" key="2">
    <source>
        <dbReference type="ARBA" id="ARBA00023033"/>
    </source>
</evidence>